<dbReference type="AlphaFoldDB" id="A0A1R3JNR7"/>
<reference evidence="3 4" key="1">
    <citation type="submission" date="2013-09" db="EMBL/GenBank/DDBJ databases">
        <title>Corchorus capsularis genome sequencing.</title>
        <authorList>
            <person name="Alam M."/>
            <person name="Haque M.S."/>
            <person name="Islam M.S."/>
            <person name="Emdad E.M."/>
            <person name="Islam M.M."/>
            <person name="Ahmed B."/>
            <person name="Halim A."/>
            <person name="Hossen Q.M.M."/>
            <person name="Hossain M.Z."/>
            <person name="Ahmed R."/>
            <person name="Khan M.M."/>
            <person name="Islam R."/>
            <person name="Rashid M.M."/>
            <person name="Khan S.A."/>
            <person name="Rahman M.S."/>
            <person name="Alam M."/>
        </authorList>
    </citation>
    <scope>NUCLEOTIDE SEQUENCE [LARGE SCALE GENOMIC DNA]</scope>
    <source>
        <strain evidence="4">cv. CVL-1</strain>
        <tissue evidence="3">Whole seedling</tissue>
    </source>
</reference>
<feature type="compositionally biased region" description="Pro residues" evidence="1">
    <location>
        <begin position="264"/>
        <end position="278"/>
    </location>
</feature>
<accession>A0A1R3JNR7</accession>
<evidence type="ECO:0000313" key="3">
    <source>
        <dbReference type="EMBL" id="OMO96518.1"/>
    </source>
</evidence>
<dbReference type="PANTHER" id="PTHR10775:SF188">
    <property type="entry name" value="TRANSPOSASE-ASSOCIATED DOMAIN-CONTAINING PROTEIN"/>
    <property type="match status" value="1"/>
</dbReference>
<evidence type="ECO:0000259" key="2">
    <source>
        <dbReference type="Pfam" id="PF13963"/>
    </source>
</evidence>
<dbReference type="Pfam" id="PF13963">
    <property type="entry name" value="Transpos_assoc"/>
    <property type="match status" value="1"/>
</dbReference>
<feature type="domain" description="Transposase-associated" evidence="2">
    <location>
        <begin position="17"/>
        <end position="82"/>
    </location>
</feature>
<dbReference type="InterPro" id="IPR029480">
    <property type="entry name" value="Transpos_assoc"/>
</dbReference>
<evidence type="ECO:0000256" key="1">
    <source>
        <dbReference type="SAM" id="MobiDB-lite"/>
    </source>
</evidence>
<feature type="region of interest" description="Disordered" evidence="1">
    <location>
        <begin position="250"/>
        <end position="280"/>
    </location>
</feature>
<dbReference type="OrthoDB" id="1023725at2759"/>
<dbReference type="PANTHER" id="PTHR10775">
    <property type="entry name" value="OS08G0208400 PROTEIN"/>
    <property type="match status" value="1"/>
</dbReference>
<dbReference type="EMBL" id="AWWV01007430">
    <property type="protein sequence ID" value="OMO96518.1"/>
    <property type="molecule type" value="Genomic_DNA"/>
</dbReference>
<feature type="region of interest" description="Disordered" evidence="1">
    <location>
        <begin position="199"/>
        <end position="237"/>
    </location>
</feature>
<sequence>MENRRLMYNRNYPSRGGIRQEFLDGVVEFVEFTTRQPQYMSGDKIRCPCYKCENRLFLDSEDVSEHLCHRGFMGKYWNWTAHASDQPLWIGCDRVTRSRETQLSAVSRLLTIKSDSNISEATYNDMCDAIRNMLPVDNTLPQDFYHHKKLVRNLGLPVVKIDACPGGCMLYWKGDAELTDHCKFCGKSIYKEGRVFRLQPPPKQTTTSLPANVHPPPENNDEEEEQEEDEMDEEGVDCDELDHDLEAEEDAPDVQHDQQQQPVKLPPYPSPREPPMEPLPCTEDSEVPPLEISDNMLYGYDFHFWRILTGTIEGYYHSEKMTFFFYEQNKKNRNANGFSSTSGYRGGRVSAYTHRQRLTIEKKRNPTRVEIYKRTHGRKDGTYPSGQTAITMKKFEDALQRAKDAARGDQEALRAIDEDAIFDEVAGGTIRVVA</sequence>
<proteinExistence type="predicted"/>
<dbReference type="Proteomes" id="UP000188268">
    <property type="component" value="Unassembled WGS sequence"/>
</dbReference>
<gene>
    <name evidence="3" type="ORF">CCACVL1_04918</name>
</gene>
<dbReference type="Pfam" id="PF03004">
    <property type="entry name" value="Transposase_24"/>
    <property type="match status" value="1"/>
</dbReference>
<comment type="caution">
    <text evidence="3">The sequence shown here is derived from an EMBL/GenBank/DDBJ whole genome shotgun (WGS) entry which is preliminary data.</text>
</comment>
<feature type="compositionally biased region" description="Acidic residues" evidence="1">
    <location>
        <begin position="219"/>
        <end position="237"/>
    </location>
</feature>
<organism evidence="3 4">
    <name type="scientific">Corchorus capsularis</name>
    <name type="common">Jute</name>
    <dbReference type="NCBI Taxonomy" id="210143"/>
    <lineage>
        <taxon>Eukaryota</taxon>
        <taxon>Viridiplantae</taxon>
        <taxon>Streptophyta</taxon>
        <taxon>Embryophyta</taxon>
        <taxon>Tracheophyta</taxon>
        <taxon>Spermatophyta</taxon>
        <taxon>Magnoliopsida</taxon>
        <taxon>eudicotyledons</taxon>
        <taxon>Gunneridae</taxon>
        <taxon>Pentapetalae</taxon>
        <taxon>rosids</taxon>
        <taxon>malvids</taxon>
        <taxon>Malvales</taxon>
        <taxon>Malvaceae</taxon>
        <taxon>Grewioideae</taxon>
        <taxon>Apeibeae</taxon>
        <taxon>Corchorus</taxon>
    </lineage>
</organism>
<dbReference type="Gramene" id="OMO96518">
    <property type="protein sequence ID" value="OMO96518"/>
    <property type="gene ID" value="CCACVL1_04918"/>
</dbReference>
<keyword evidence="4" id="KW-1185">Reference proteome</keyword>
<dbReference type="STRING" id="210143.A0A1R3JNR7"/>
<dbReference type="InterPro" id="IPR004252">
    <property type="entry name" value="Probable_transposase_24"/>
</dbReference>
<evidence type="ECO:0000313" key="4">
    <source>
        <dbReference type="Proteomes" id="UP000188268"/>
    </source>
</evidence>
<protein>
    <submittedName>
        <fullName evidence="3">Transposase, Ptta/En/Spm, plant</fullName>
    </submittedName>
</protein>
<name>A0A1R3JNR7_COCAP</name>